<dbReference type="InterPro" id="IPR013321">
    <property type="entry name" value="Arc_rbn_hlx_hlx"/>
</dbReference>
<dbReference type="OrthoDB" id="5355at2"/>
<dbReference type="InterPro" id="IPR007337">
    <property type="entry name" value="RelB/DinJ"/>
</dbReference>
<protein>
    <submittedName>
        <fullName evidence="1">Uncharacterized protein</fullName>
    </submittedName>
</protein>
<dbReference type="GO" id="GO:0000987">
    <property type="term" value="F:cis-regulatory region sequence-specific DNA binding"/>
    <property type="evidence" value="ECO:0007669"/>
    <property type="project" value="InterPro"/>
</dbReference>
<dbReference type="GO" id="GO:0044010">
    <property type="term" value="P:single-species biofilm formation"/>
    <property type="evidence" value="ECO:0007669"/>
    <property type="project" value="InterPro"/>
</dbReference>
<dbReference type="EMBL" id="JMKI01000059">
    <property type="protein sequence ID" value="KEJ91150.1"/>
    <property type="molecule type" value="Genomic_DNA"/>
</dbReference>
<evidence type="ECO:0000313" key="2">
    <source>
        <dbReference type="Proteomes" id="UP000027665"/>
    </source>
</evidence>
<dbReference type="AlphaFoldDB" id="A0A073INK3"/>
<dbReference type="eggNOG" id="COG3077">
    <property type="taxonomic scope" value="Bacteria"/>
</dbReference>
<organism evidence="1 2">
    <name type="scientific">Synergistes jonesii</name>
    <dbReference type="NCBI Taxonomy" id="2754"/>
    <lineage>
        <taxon>Bacteria</taxon>
        <taxon>Thermotogati</taxon>
        <taxon>Synergistota</taxon>
        <taxon>Synergistia</taxon>
        <taxon>Synergistales</taxon>
        <taxon>Synergistaceae</taxon>
        <taxon>Synergistes</taxon>
    </lineage>
</organism>
<keyword evidence="2" id="KW-1185">Reference proteome</keyword>
<reference evidence="1 2" key="1">
    <citation type="submission" date="2014-04" db="EMBL/GenBank/DDBJ databases">
        <title>Draft Genome Sequence of Synergistes jonesii.</title>
        <authorList>
            <person name="Coil D.A."/>
            <person name="Eisen J.A."/>
            <person name="Holland-Moritz H.E."/>
        </authorList>
    </citation>
    <scope>NUCLEOTIDE SEQUENCE [LARGE SCALE GENOMIC DNA]</scope>
    <source>
        <strain evidence="1 2">78-1</strain>
    </source>
</reference>
<dbReference type="RefSeq" id="WP_037978689.1">
    <property type="nucleotide sequence ID" value="NZ_JAXDSK010000003.1"/>
</dbReference>
<dbReference type="Pfam" id="PF04221">
    <property type="entry name" value="RelB"/>
    <property type="match status" value="1"/>
</dbReference>
<comment type="caution">
    <text evidence="1">The sequence shown here is derived from an EMBL/GenBank/DDBJ whole genome shotgun (WGS) entry which is preliminary data.</text>
</comment>
<evidence type="ECO:0000313" key="1">
    <source>
        <dbReference type="EMBL" id="KEJ91150.1"/>
    </source>
</evidence>
<dbReference type="GO" id="GO:0015643">
    <property type="term" value="F:toxic substance binding"/>
    <property type="evidence" value="ECO:0007669"/>
    <property type="project" value="InterPro"/>
</dbReference>
<dbReference type="InterPro" id="IPR026262">
    <property type="entry name" value="DinJ"/>
</dbReference>
<gene>
    <name evidence="1" type="ORF">EH55_12060</name>
</gene>
<dbReference type="NCBIfam" id="TIGR02384">
    <property type="entry name" value="RelB_DinJ"/>
    <property type="match status" value="1"/>
</dbReference>
<dbReference type="Gene3D" id="1.10.1220.10">
    <property type="entry name" value="Met repressor-like"/>
    <property type="match status" value="1"/>
</dbReference>
<accession>A0A073INK3</accession>
<dbReference type="GO" id="GO:0006355">
    <property type="term" value="P:regulation of DNA-templated transcription"/>
    <property type="evidence" value="ECO:0007669"/>
    <property type="project" value="InterPro"/>
</dbReference>
<name>A0A073INK3_9BACT</name>
<dbReference type="STRING" id="2754.EH55_12060"/>
<sequence length="92" mass="10579">MPKTEILHIRVEPEIKQMADQTFRDLGLTTADAVNVFLRKSIDAGGFPFSVRRRLSKETLEAMEEAWRLARDPDAKTYHSMEEIIAELESDD</sequence>
<proteinExistence type="predicted"/>
<dbReference type="Proteomes" id="UP000027665">
    <property type="component" value="Unassembled WGS sequence"/>
</dbReference>
<dbReference type="PIRSF" id="PIRSF003108">
    <property type="entry name" value="DinJ"/>
    <property type="match status" value="1"/>
</dbReference>
<dbReference type="GeneID" id="90984701"/>